<protein>
    <submittedName>
        <fullName evidence="1">Uncharacterized protein</fullName>
    </submittedName>
</protein>
<organism evidence="1 2">
    <name type="scientific">Helicobacter apodemus</name>
    <dbReference type="NCBI Taxonomy" id="135569"/>
    <lineage>
        <taxon>Bacteria</taxon>
        <taxon>Pseudomonadati</taxon>
        <taxon>Campylobacterota</taxon>
        <taxon>Epsilonproteobacteria</taxon>
        <taxon>Campylobacterales</taxon>
        <taxon>Helicobacteraceae</taxon>
        <taxon>Helicobacter</taxon>
    </lineage>
</organism>
<gene>
    <name evidence="1" type="ORF">LS72_010315</name>
</gene>
<dbReference type="RefSeq" id="WP_034555363.1">
    <property type="nucleotide sequence ID" value="NZ_JRPC02000059.1"/>
</dbReference>
<reference evidence="1 2" key="1">
    <citation type="journal article" date="2014" name="Genome Announc.">
        <title>Draft genome sequences of eight enterohepatic helicobacter species isolated from both laboratory and wild rodents.</title>
        <authorList>
            <person name="Sheh A."/>
            <person name="Shen Z."/>
            <person name="Fox J.G."/>
        </authorList>
    </citation>
    <scope>NUCLEOTIDE SEQUENCE [LARGE SCALE GENOMIC DNA]</scope>
    <source>
        <strain evidence="1 2">MIT-03-7007</strain>
    </source>
</reference>
<comment type="caution">
    <text evidence="1">The sequence shown here is derived from an EMBL/GenBank/DDBJ whole genome shotgun (WGS) entry which is preliminary data.</text>
</comment>
<evidence type="ECO:0000313" key="2">
    <source>
        <dbReference type="Proteomes" id="UP000029920"/>
    </source>
</evidence>
<name>A0A4U8UC85_9HELI</name>
<keyword evidence="2" id="KW-1185">Reference proteome</keyword>
<dbReference type="EMBL" id="JRPC02000059">
    <property type="protein sequence ID" value="TLE13000.1"/>
    <property type="molecule type" value="Genomic_DNA"/>
</dbReference>
<dbReference type="Proteomes" id="UP000029920">
    <property type="component" value="Unassembled WGS sequence"/>
</dbReference>
<evidence type="ECO:0000313" key="1">
    <source>
        <dbReference type="EMBL" id="TLE13000.1"/>
    </source>
</evidence>
<sequence length="106" mass="12350">MQKITKRQLELLGHKNSKIIKYSNIQTKAMLDLVIEFEKITEELRKSMGNVYETEEVLETIQSINKIIIGLSDFTKNISQKTNISYKEPSSIYIIRKGVENEQDEK</sequence>
<proteinExistence type="predicted"/>
<accession>A0A4U8UC85</accession>
<dbReference type="AlphaFoldDB" id="A0A4U8UC85"/>